<organism evidence="1 2">
    <name type="scientific">Meloidogyne enterolobii</name>
    <name type="common">Root-knot nematode worm</name>
    <name type="synonym">Meloidogyne mayaguensis</name>
    <dbReference type="NCBI Taxonomy" id="390850"/>
    <lineage>
        <taxon>Eukaryota</taxon>
        <taxon>Metazoa</taxon>
        <taxon>Ecdysozoa</taxon>
        <taxon>Nematoda</taxon>
        <taxon>Chromadorea</taxon>
        <taxon>Rhabditida</taxon>
        <taxon>Tylenchina</taxon>
        <taxon>Tylenchomorpha</taxon>
        <taxon>Tylenchoidea</taxon>
        <taxon>Meloidogynidae</taxon>
        <taxon>Meloidogyninae</taxon>
        <taxon>Meloidogyne</taxon>
    </lineage>
</organism>
<dbReference type="EMBL" id="CAVMJV010000019">
    <property type="protein sequence ID" value="CAK5065081.1"/>
    <property type="molecule type" value="Genomic_DNA"/>
</dbReference>
<name>A0ACB0YVS6_MELEN</name>
<keyword evidence="2" id="KW-1185">Reference proteome</keyword>
<gene>
    <name evidence="1" type="ORF">MENTE1834_LOCUS17213</name>
</gene>
<comment type="caution">
    <text evidence="1">The sequence shown here is derived from an EMBL/GenBank/DDBJ whole genome shotgun (WGS) entry which is preliminary data.</text>
</comment>
<accession>A0ACB0YVS6</accession>
<proteinExistence type="predicted"/>
<dbReference type="Proteomes" id="UP001497535">
    <property type="component" value="Unassembled WGS sequence"/>
</dbReference>
<evidence type="ECO:0000313" key="1">
    <source>
        <dbReference type="EMBL" id="CAK5065081.1"/>
    </source>
</evidence>
<evidence type="ECO:0000313" key="2">
    <source>
        <dbReference type="Proteomes" id="UP001497535"/>
    </source>
</evidence>
<protein>
    <submittedName>
        <fullName evidence="1">Uncharacterized protein</fullName>
    </submittedName>
</protein>
<reference evidence="1" key="1">
    <citation type="submission" date="2023-11" db="EMBL/GenBank/DDBJ databases">
        <authorList>
            <person name="Poullet M."/>
        </authorList>
    </citation>
    <scope>NUCLEOTIDE SEQUENCE</scope>
    <source>
        <strain evidence="1">E1834</strain>
    </source>
</reference>
<sequence length="47" mass="5509">MNWHQQIQLLRILLPINVCLHNLQILIATSQFNYETFCELPAVPHPP</sequence>